<organism evidence="2 3">
    <name type="scientific">Dyella telluris</name>
    <dbReference type="NCBI Taxonomy" id="2763498"/>
    <lineage>
        <taxon>Bacteria</taxon>
        <taxon>Pseudomonadati</taxon>
        <taxon>Pseudomonadota</taxon>
        <taxon>Gammaproteobacteria</taxon>
        <taxon>Lysobacterales</taxon>
        <taxon>Rhodanobacteraceae</taxon>
        <taxon>Dyella</taxon>
    </lineage>
</organism>
<accession>A0A7G8Q641</accession>
<dbReference type="Gene3D" id="3.30.70.100">
    <property type="match status" value="1"/>
</dbReference>
<reference evidence="2 3" key="1">
    <citation type="submission" date="2020-08" db="EMBL/GenBank/DDBJ databases">
        <title>Dyella sp. G9 isolated from forest soil.</title>
        <authorList>
            <person name="Fu J."/>
            <person name="Qiu L."/>
        </authorList>
    </citation>
    <scope>NUCLEOTIDE SEQUENCE [LARGE SCALE GENOMIC DNA]</scope>
    <source>
        <strain evidence="2 3">G9</strain>
    </source>
</reference>
<dbReference type="Pfam" id="PF03992">
    <property type="entry name" value="ABM"/>
    <property type="match status" value="1"/>
</dbReference>
<dbReference type="Proteomes" id="UP000515873">
    <property type="component" value="Chromosome"/>
</dbReference>
<dbReference type="EMBL" id="CP060412">
    <property type="protein sequence ID" value="QNK02249.1"/>
    <property type="molecule type" value="Genomic_DNA"/>
</dbReference>
<feature type="domain" description="ABM" evidence="1">
    <location>
        <begin position="8"/>
        <end position="65"/>
    </location>
</feature>
<keyword evidence="2" id="KW-0503">Monooxygenase</keyword>
<dbReference type="KEGG" id="dtl:H8F01_03560"/>
<protein>
    <submittedName>
        <fullName evidence="2">Antibiotic biosynthesis monooxygenase</fullName>
    </submittedName>
</protein>
<dbReference type="InterPro" id="IPR011008">
    <property type="entry name" value="Dimeric_a/b-barrel"/>
</dbReference>
<dbReference type="AlphaFoldDB" id="A0A7G8Q641"/>
<dbReference type="SUPFAM" id="SSF54909">
    <property type="entry name" value="Dimeric alpha+beta barrel"/>
    <property type="match status" value="1"/>
</dbReference>
<dbReference type="GO" id="GO:0004497">
    <property type="term" value="F:monooxygenase activity"/>
    <property type="evidence" value="ECO:0007669"/>
    <property type="project" value="UniProtKB-KW"/>
</dbReference>
<sequence length="117" mass="12973">MDNVGTAFCAIYRWRLHPGSEDSFVQAWSRITKLLLDERGSLGSRLHRGPDDIWYSYTQWPSAAAKAEGLSRPSVDPEAWGQMRAAIAESLPELILEPVADFLAPIPQDGYPGTLTN</sequence>
<proteinExistence type="predicted"/>
<name>A0A7G8Q641_9GAMM</name>
<keyword evidence="3" id="KW-1185">Reference proteome</keyword>
<keyword evidence="2" id="KW-0560">Oxidoreductase</keyword>
<evidence type="ECO:0000259" key="1">
    <source>
        <dbReference type="Pfam" id="PF03992"/>
    </source>
</evidence>
<evidence type="ECO:0000313" key="2">
    <source>
        <dbReference type="EMBL" id="QNK02249.1"/>
    </source>
</evidence>
<evidence type="ECO:0000313" key="3">
    <source>
        <dbReference type="Proteomes" id="UP000515873"/>
    </source>
</evidence>
<gene>
    <name evidence="2" type="ORF">H8F01_03560</name>
</gene>
<dbReference type="InterPro" id="IPR007138">
    <property type="entry name" value="ABM_dom"/>
</dbReference>